<proteinExistence type="predicted"/>
<sequence>MLATLMLCGCATLGSSATPPGNSAPLQPLSAASLGQTRSAVQVVRAAFGKQEVTMQFAVDVSPERMRVIALNALGLRLFSISAENGKTTVERAPGVPEQVQPEQILRDIQFCYWPIAALQAGMKGTPWEVTEPFAGTRRLKRDGRLIAEVHYAQSGKDLWRGHLWLSNFEYGYSLAVDPAPTDSE</sequence>
<dbReference type="EMBL" id="QANS01000003">
    <property type="protein sequence ID" value="PTU31404.1"/>
    <property type="molecule type" value="Genomic_DNA"/>
</dbReference>
<name>A0A2T5MFP9_9GAMM</name>
<evidence type="ECO:0000256" key="1">
    <source>
        <dbReference type="SAM" id="SignalP"/>
    </source>
</evidence>
<protein>
    <recommendedName>
        <fullName evidence="4">DUF3261 domain-containing protein</fullName>
    </recommendedName>
</protein>
<evidence type="ECO:0000313" key="3">
    <source>
        <dbReference type="Proteomes" id="UP000244248"/>
    </source>
</evidence>
<organism evidence="2 3">
    <name type="scientific">Stenotrophobium rhamnosiphilum</name>
    <dbReference type="NCBI Taxonomy" id="2029166"/>
    <lineage>
        <taxon>Bacteria</taxon>
        <taxon>Pseudomonadati</taxon>
        <taxon>Pseudomonadota</taxon>
        <taxon>Gammaproteobacteria</taxon>
        <taxon>Nevskiales</taxon>
        <taxon>Nevskiaceae</taxon>
        <taxon>Stenotrophobium</taxon>
    </lineage>
</organism>
<feature type="signal peptide" evidence="1">
    <location>
        <begin position="1"/>
        <end position="17"/>
    </location>
</feature>
<keyword evidence="1" id="KW-0732">Signal</keyword>
<evidence type="ECO:0000313" key="2">
    <source>
        <dbReference type="EMBL" id="PTU31404.1"/>
    </source>
</evidence>
<accession>A0A2T5MFP9</accession>
<feature type="chain" id="PRO_5015543115" description="DUF3261 domain-containing protein" evidence="1">
    <location>
        <begin position="18"/>
        <end position="185"/>
    </location>
</feature>
<gene>
    <name evidence="2" type="ORF">CJD38_08660</name>
</gene>
<evidence type="ECO:0008006" key="4">
    <source>
        <dbReference type="Google" id="ProtNLM"/>
    </source>
</evidence>
<comment type="caution">
    <text evidence="2">The sequence shown here is derived from an EMBL/GenBank/DDBJ whole genome shotgun (WGS) entry which is preliminary data.</text>
</comment>
<dbReference type="Proteomes" id="UP000244248">
    <property type="component" value="Unassembled WGS sequence"/>
</dbReference>
<keyword evidence="3" id="KW-1185">Reference proteome</keyword>
<dbReference type="InterPro" id="IPR021675">
    <property type="entry name" value="DUF3261"/>
</dbReference>
<dbReference type="AlphaFoldDB" id="A0A2T5MFP9"/>
<reference evidence="2 3" key="1">
    <citation type="submission" date="2018-04" db="EMBL/GenBank/DDBJ databases">
        <title>Novel species isolated from glacier.</title>
        <authorList>
            <person name="Liu Q."/>
            <person name="Xin Y.-H."/>
        </authorList>
    </citation>
    <scope>NUCLEOTIDE SEQUENCE [LARGE SCALE GENOMIC DNA]</scope>
    <source>
        <strain evidence="2 3">GT1R17</strain>
    </source>
</reference>
<dbReference type="Pfam" id="PF11659">
    <property type="entry name" value="DUF3261"/>
    <property type="match status" value="1"/>
</dbReference>